<evidence type="ECO:0000256" key="1">
    <source>
        <dbReference type="ARBA" id="ARBA00005437"/>
    </source>
</evidence>
<dbReference type="PANTHER" id="PTHR31087">
    <property type="match status" value="1"/>
</dbReference>
<name>M8B6N1_AEGTA</name>
<dbReference type="Pfam" id="PF04525">
    <property type="entry name" value="LOR"/>
    <property type="match status" value="2"/>
</dbReference>
<organism evidence="2">
    <name type="scientific">Aegilops tauschii</name>
    <name type="common">Tausch's goatgrass</name>
    <name type="synonym">Aegilops squarrosa</name>
    <dbReference type="NCBI Taxonomy" id="37682"/>
    <lineage>
        <taxon>Eukaryota</taxon>
        <taxon>Viridiplantae</taxon>
        <taxon>Streptophyta</taxon>
        <taxon>Embryophyta</taxon>
        <taxon>Tracheophyta</taxon>
        <taxon>Spermatophyta</taxon>
        <taxon>Magnoliopsida</taxon>
        <taxon>Liliopsida</taxon>
        <taxon>Poales</taxon>
        <taxon>Poaceae</taxon>
        <taxon>BOP clade</taxon>
        <taxon>Pooideae</taxon>
        <taxon>Triticodae</taxon>
        <taxon>Triticeae</taxon>
        <taxon>Triticinae</taxon>
        <taxon>Aegilops</taxon>
    </lineage>
</organism>
<sequence length="260" mass="28686">MDNSMPVVSKMYCTSTPAALMIRRRPMVVNGGGFVVTDFSHNVVFIVDGCGILGSKGELMVKDSDGQQILFISRKGGIVQVLSTRNKWNGYSMDYQGKNKLVFSLTDPKSCIAKGAPVRIHIEPKRHCNNWDFEVCGSFADRNCTIIDCTGKIVAQILAADFWNRILLGSPFGSDSDARQRNPSIKAEPNRASTVIINVYANRYCTIIDCTSKIVVQMGKKELIESNDFYHVTVQSGCDQAFIIGVMAVLDNIHGESTRC</sequence>
<comment type="similarity">
    <text evidence="1">Belongs to the LOR family.</text>
</comment>
<dbReference type="InterPro" id="IPR025659">
    <property type="entry name" value="Tubby-like_C"/>
</dbReference>
<protein>
    <recommendedName>
        <fullName evidence="3">Protein LURP-one-related 6</fullName>
    </recommendedName>
</protein>
<reference evidence="2" key="1">
    <citation type="submission" date="2015-06" db="UniProtKB">
        <authorList>
            <consortium name="EnsemblPlants"/>
        </authorList>
    </citation>
    <scope>IDENTIFICATION</scope>
</reference>
<accession>M8B6N1</accession>
<evidence type="ECO:0000313" key="2">
    <source>
        <dbReference type="EnsemblPlants" id="EMT09641"/>
    </source>
</evidence>
<dbReference type="PANTHER" id="PTHR31087:SF168">
    <property type="entry name" value="PROTEIN LURP-ONE-RELATED 6"/>
    <property type="match status" value="1"/>
</dbReference>
<dbReference type="SUPFAM" id="SSF54518">
    <property type="entry name" value="Tubby C-terminal domain-like"/>
    <property type="match status" value="2"/>
</dbReference>
<dbReference type="InterPro" id="IPR007612">
    <property type="entry name" value="LOR"/>
</dbReference>
<evidence type="ECO:0008006" key="3">
    <source>
        <dbReference type="Google" id="ProtNLM"/>
    </source>
</evidence>
<dbReference type="EnsemblPlants" id="EMT09641">
    <property type="protein sequence ID" value="EMT09641"/>
    <property type="gene ID" value="F775_08995"/>
</dbReference>
<dbReference type="Gene3D" id="2.40.160.200">
    <property type="entry name" value="LURP1-related"/>
    <property type="match status" value="2"/>
</dbReference>
<dbReference type="InterPro" id="IPR038595">
    <property type="entry name" value="LOR_sf"/>
</dbReference>
<proteinExistence type="inferred from homology"/>
<dbReference type="AlphaFoldDB" id="M8B6N1"/>